<evidence type="ECO:0000313" key="7">
    <source>
        <dbReference type="Proteomes" id="UP000615274"/>
    </source>
</evidence>
<dbReference type="Proteomes" id="UP000615274">
    <property type="component" value="Segment"/>
</dbReference>
<evidence type="ECO:0000256" key="1">
    <source>
        <dbReference type="SAM" id="MobiDB-lite"/>
    </source>
</evidence>
<dbReference type="PANTHER" id="PTHR48169">
    <property type="entry name" value="DED DOMAIN-CONTAINING PROTEIN"/>
    <property type="match status" value="1"/>
</dbReference>
<evidence type="ECO:0000259" key="2">
    <source>
        <dbReference type="PROSITE" id="PS50168"/>
    </source>
</evidence>
<sequence length="397" mass="41453">MLFQLIHSLQKVNIESAHLPKAMAHEPIPFSFLRNLLAELDASEHEVLRFLCRDVAPASKTAEDALRALQRRRLLTLSSMAEFLCALRRFDMLKVRFGMSRECAGRLLGHGFLSQYRLQVASINNMLGGEELRVMRLCAGKLLPPNCTPRCLVELVSALEDAGAVSPQDVSVLVTLLHAVCRYDLSVALSAVAHGHMTVGVGTPVQDEPMDVLEVEDSEPMEATPACDEIGIVELAGAAPAGAAPAGAAPAGAAPAGAAPAGAAPAGAGLATSDFTDSEPEDSVFAAEPVYADVDLSMFARADATADSAMFVNAVAGADSSFVNADAGPDSSMFANADASTDSSLMHANTGTDLATSDCTDSEPEDFAGLACADVDLSMFGHAESVPSLLLRTKASY</sequence>
<organism evidence="3 7">
    <name type="scientific">Molluscum contagiosum virus</name>
    <dbReference type="NCBI Taxonomy" id="10279"/>
    <lineage>
        <taxon>Viruses</taxon>
        <taxon>Varidnaviria</taxon>
        <taxon>Bamfordvirae</taxon>
        <taxon>Nucleocytoviricota</taxon>
        <taxon>Pokkesviricetes</taxon>
        <taxon>Chitovirales</taxon>
        <taxon>Poxviridae</taxon>
        <taxon>Chordopoxvirinae</taxon>
        <taxon>Molluscipoxvirus</taxon>
        <taxon>Molluscipoxvirus molluscum</taxon>
    </lineage>
</organism>
<dbReference type="InterPro" id="IPR011029">
    <property type="entry name" value="DEATH-like_dom_sf"/>
</dbReference>
<dbReference type="Proteomes" id="UP000641786">
    <property type="component" value="Segment"/>
</dbReference>
<dbReference type="SUPFAM" id="SSF47986">
    <property type="entry name" value="DEATH domain"/>
    <property type="match status" value="1"/>
</dbReference>
<dbReference type="Proteomes" id="UP000655493">
    <property type="component" value="Segment"/>
</dbReference>
<feature type="region of interest" description="Disordered" evidence="1">
    <location>
        <begin position="244"/>
        <end position="279"/>
    </location>
</feature>
<dbReference type="Gene3D" id="1.10.533.10">
    <property type="entry name" value="Death Domain, Fas"/>
    <property type="match status" value="2"/>
</dbReference>
<dbReference type="InterPro" id="IPR001875">
    <property type="entry name" value="DED_dom"/>
</dbReference>
<feature type="compositionally biased region" description="Low complexity" evidence="1">
    <location>
        <begin position="244"/>
        <end position="269"/>
    </location>
</feature>
<gene>
    <name evidence="3" type="primary">MC160L</name>
</gene>
<dbReference type="SMART" id="SM00031">
    <property type="entry name" value="DED"/>
    <property type="match status" value="2"/>
</dbReference>
<dbReference type="EMBL" id="MN931751">
    <property type="protein sequence ID" value="QHW18498.1"/>
    <property type="molecule type" value="Genomic_DNA"/>
</dbReference>
<evidence type="ECO:0000313" key="5">
    <source>
        <dbReference type="EMBL" id="QHW18498.1"/>
    </source>
</evidence>
<evidence type="ECO:0000313" key="6">
    <source>
        <dbReference type="EMBL" id="QHW18672.1"/>
    </source>
</evidence>
<accession>A0A858A178</accession>
<dbReference type="Proteomes" id="UP000646191">
    <property type="component" value="Segment"/>
</dbReference>
<feature type="domain" description="DED" evidence="2">
    <location>
        <begin position="115"/>
        <end position="191"/>
    </location>
</feature>
<dbReference type="PANTHER" id="PTHR48169:SF3">
    <property type="entry name" value="CASP8 AND FADD LIKE APOPTOSIS REGULATOR"/>
    <property type="match status" value="1"/>
</dbReference>
<dbReference type="PROSITE" id="PS50168">
    <property type="entry name" value="DED"/>
    <property type="match status" value="2"/>
</dbReference>
<protein>
    <submittedName>
        <fullName evidence="3">MC160L</fullName>
    </submittedName>
</protein>
<feature type="domain" description="DED" evidence="2">
    <location>
        <begin position="28"/>
        <end position="98"/>
    </location>
</feature>
<dbReference type="EMBL" id="MN931747">
    <property type="protein sequence ID" value="QHW17791.1"/>
    <property type="molecule type" value="Genomic_DNA"/>
</dbReference>
<proteinExistence type="predicted"/>
<dbReference type="EMBL" id="MN931740">
    <property type="protein sequence ID" value="QHW16551.1"/>
    <property type="molecule type" value="Genomic_DNA"/>
</dbReference>
<reference evidence="3" key="1">
    <citation type="submission" date="2020-01" db="EMBL/GenBank/DDBJ databases">
        <title>Global genomic diversity of Molluscum contagiosum virus.</title>
        <authorList>
            <person name="Zorec T.M."/>
            <person name="Skubic L."/>
            <person name="Hosnjak L."/>
            <person name="Trcko K."/>
            <person name="Poljak M."/>
        </authorList>
    </citation>
    <scope>NUCLEOTIDE SEQUENCE</scope>
    <source>
        <strain evidence="5">MCV2_MC344</strain>
        <strain evidence="6">MCV2_MC515</strain>
        <strain evidence="3">MCV2_P01S01A</strain>
        <strain evidence="4">MCV2_P04S02A</strain>
    </source>
</reference>
<evidence type="ECO:0000313" key="4">
    <source>
        <dbReference type="EMBL" id="QHW17791.1"/>
    </source>
</evidence>
<name>A0A858A178_9POXV</name>
<evidence type="ECO:0000313" key="3">
    <source>
        <dbReference type="EMBL" id="QHW16551.1"/>
    </source>
</evidence>
<dbReference type="EMBL" id="MN931752">
    <property type="protein sequence ID" value="QHW18672.1"/>
    <property type="molecule type" value="Genomic_DNA"/>
</dbReference>